<keyword evidence="1" id="KW-0732">Signal</keyword>
<protein>
    <submittedName>
        <fullName evidence="3">ABC transporter substrate-binding protein</fullName>
    </submittedName>
</protein>
<organism evidence="3 4">
    <name type="scientific">Undibacterium amnicola</name>
    <dbReference type="NCBI Taxonomy" id="1834038"/>
    <lineage>
        <taxon>Bacteria</taxon>
        <taxon>Pseudomonadati</taxon>
        <taxon>Pseudomonadota</taxon>
        <taxon>Betaproteobacteria</taxon>
        <taxon>Burkholderiales</taxon>
        <taxon>Oxalobacteraceae</taxon>
        <taxon>Undibacterium</taxon>
    </lineage>
</organism>
<dbReference type="PANTHER" id="PTHR30535:SF35">
    <property type="entry name" value="PERIPLASMIC BINDING PROTEIN"/>
    <property type="match status" value="1"/>
</dbReference>
<dbReference type="EMBL" id="JACOFU010000010">
    <property type="protein sequence ID" value="MBC3833480.1"/>
    <property type="molecule type" value="Genomic_DNA"/>
</dbReference>
<feature type="domain" description="Fe/B12 periplasmic-binding" evidence="2">
    <location>
        <begin position="26"/>
        <end position="271"/>
    </location>
</feature>
<dbReference type="RefSeq" id="WP_186892526.1">
    <property type="nucleotide sequence ID" value="NZ_JACOFU010000010.1"/>
</dbReference>
<dbReference type="Pfam" id="PF01497">
    <property type="entry name" value="Peripla_BP_2"/>
    <property type="match status" value="1"/>
</dbReference>
<dbReference type="InterPro" id="IPR050902">
    <property type="entry name" value="ABC_Transporter_SBP"/>
</dbReference>
<dbReference type="InterPro" id="IPR002491">
    <property type="entry name" value="ABC_transptr_periplasmic_BD"/>
</dbReference>
<dbReference type="Proteomes" id="UP000643610">
    <property type="component" value="Unassembled WGS sequence"/>
</dbReference>
<reference evidence="3 4" key="1">
    <citation type="submission" date="2020-08" db="EMBL/GenBank/DDBJ databases">
        <title>Novel species isolated from subtropical streams in China.</title>
        <authorList>
            <person name="Lu H."/>
        </authorList>
    </citation>
    <scope>NUCLEOTIDE SEQUENCE [LARGE SCALE GENOMIC DNA]</scope>
    <source>
        <strain evidence="3 4">KCTC 52442</strain>
    </source>
</reference>
<sequence>MQLNTPWLTDAIGTQHTPVGLSDHPRIACLVPSITELLCDLGLAKFLVARTGFCIHPKELVRDIPKIGGTKDVNLEKLKKLAPTHLIVNIDENEKPTVDLLAQFIPHIVVTHPVKPADNLSMFRLLGAVFGVLPRAEQLCAEFEKNLLQIPVDSIPKNVLYCIWKDPWMTVSRDTYIAQNLALRGWQQWQTTQITEIEKRYPVFDWDDASLHTIDVVLLSTEPYSFTQLHAEQLQQQIQKPVKLVDGEMLSWYGSRAIAGLSYLAQLELST</sequence>
<accession>A0ABR6XVH0</accession>
<dbReference type="PANTHER" id="PTHR30535">
    <property type="entry name" value="VITAMIN B12-BINDING PROTEIN"/>
    <property type="match status" value="1"/>
</dbReference>
<gene>
    <name evidence="3" type="ORF">H8K33_18380</name>
</gene>
<evidence type="ECO:0000259" key="2">
    <source>
        <dbReference type="PROSITE" id="PS50983"/>
    </source>
</evidence>
<evidence type="ECO:0000313" key="3">
    <source>
        <dbReference type="EMBL" id="MBC3833480.1"/>
    </source>
</evidence>
<dbReference type="InterPro" id="IPR054828">
    <property type="entry name" value="Vit_B12_bind_prot"/>
</dbReference>
<dbReference type="NCBIfam" id="NF038402">
    <property type="entry name" value="TroA_like"/>
    <property type="match status" value="1"/>
</dbReference>
<comment type="caution">
    <text evidence="3">The sequence shown here is derived from an EMBL/GenBank/DDBJ whole genome shotgun (WGS) entry which is preliminary data.</text>
</comment>
<keyword evidence="4" id="KW-1185">Reference proteome</keyword>
<dbReference type="PROSITE" id="PS50983">
    <property type="entry name" value="FE_B12_PBP"/>
    <property type="match status" value="1"/>
</dbReference>
<evidence type="ECO:0000256" key="1">
    <source>
        <dbReference type="ARBA" id="ARBA00022729"/>
    </source>
</evidence>
<name>A0ABR6XVH0_9BURK</name>
<proteinExistence type="predicted"/>
<dbReference type="Gene3D" id="3.40.50.1980">
    <property type="entry name" value="Nitrogenase molybdenum iron protein domain"/>
    <property type="match status" value="2"/>
</dbReference>
<evidence type="ECO:0000313" key="4">
    <source>
        <dbReference type="Proteomes" id="UP000643610"/>
    </source>
</evidence>
<dbReference type="SUPFAM" id="SSF53807">
    <property type="entry name" value="Helical backbone' metal receptor"/>
    <property type="match status" value="1"/>
</dbReference>